<dbReference type="Pfam" id="PF04264">
    <property type="entry name" value="YceI"/>
    <property type="match status" value="1"/>
</dbReference>
<dbReference type="EMBL" id="CP013862">
    <property type="protein sequence ID" value="ALX47290.1"/>
    <property type="molecule type" value="Genomic_DNA"/>
</dbReference>
<name>A0A0U4G3T0_9BACI</name>
<dbReference type="STRING" id="1472767.AOX59_00955"/>
<dbReference type="RefSeq" id="WP_068440537.1">
    <property type="nucleotide sequence ID" value="NZ_CP013862.1"/>
</dbReference>
<evidence type="ECO:0000313" key="4">
    <source>
        <dbReference type="Proteomes" id="UP000050331"/>
    </source>
</evidence>
<proteinExistence type="inferred from homology"/>
<keyword evidence="4" id="KW-1185">Reference proteome</keyword>
<dbReference type="SUPFAM" id="SSF101874">
    <property type="entry name" value="YceI-like"/>
    <property type="match status" value="1"/>
</dbReference>
<dbReference type="SMART" id="SM00867">
    <property type="entry name" value="YceI"/>
    <property type="match status" value="1"/>
</dbReference>
<dbReference type="PANTHER" id="PTHR34406:SF1">
    <property type="entry name" value="PROTEIN YCEI"/>
    <property type="match status" value="1"/>
</dbReference>
<dbReference type="InterPro" id="IPR036761">
    <property type="entry name" value="TTHA0802/YceI-like_sf"/>
</dbReference>
<dbReference type="OrthoDB" id="9811006at2"/>
<gene>
    <name evidence="3" type="ORF">AOX59_00955</name>
</gene>
<reference evidence="3 4" key="1">
    <citation type="submission" date="2016-01" db="EMBL/GenBank/DDBJ databases">
        <title>Complete genome sequence of strain Lentibacillus amyloliquefaciens LAM0015T isolated from saline sediment.</title>
        <authorList>
            <person name="Wang J.-L."/>
            <person name="He M.-X."/>
        </authorList>
    </citation>
    <scope>NUCLEOTIDE SEQUENCE [LARGE SCALE GENOMIC DNA]</scope>
    <source>
        <strain evidence="3 4">LAM0015</strain>
    </source>
</reference>
<evidence type="ECO:0000256" key="1">
    <source>
        <dbReference type="ARBA" id="ARBA00008812"/>
    </source>
</evidence>
<dbReference type="AlphaFoldDB" id="A0A0U4G3T0"/>
<dbReference type="Proteomes" id="UP000050331">
    <property type="component" value="Chromosome"/>
</dbReference>
<dbReference type="KEGG" id="lao:AOX59_00955"/>
<dbReference type="Gene3D" id="2.40.128.110">
    <property type="entry name" value="Lipid/polyisoprenoid-binding, YceI-like"/>
    <property type="match status" value="1"/>
</dbReference>
<organism evidence="3 4">
    <name type="scientific">Lentibacillus amyloliquefaciens</name>
    <dbReference type="NCBI Taxonomy" id="1472767"/>
    <lineage>
        <taxon>Bacteria</taxon>
        <taxon>Bacillati</taxon>
        <taxon>Bacillota</taxon>
        <taxon>Bacilli</taxon>
        <taxon>Bacillales</taxon>
        <taxon>Bacillaceae</taxon>
        <taxon>Lentibacillus</taxon>
    </lineage>
</organism>
<evidence type="ECO:0000313" key="3">
    <source>
        <dbReference type="EMBL" id="ALX47290.1"/>
    </source>
</evidence>
<evidence type="ECO:0000259" key="2">
    <source>
        <dbReference type="SMART" id="SM00867"/>
    </source>
</evidence>
<feature type="domain" description="Lipid/polyisoprenoid-binding YceI-like" evidence="2">
    <location>
        <begin position="5"/>
        <end position="175"/>
    </location>
</feature>
<protein>
    <recommendedName>
        <fullName evidence="2">Lipid/polyisoprenoid-binding YceI-like domain-containing protein</fullName>
    </recommendedName>
</protein>
<accession>A0A0U4G3T0</accession>
<dbReference type="InterPro" id="IPR007372">
    <property type="entry name" value="Lipid/polyisoprenoid-bd_YceI"/>
</dbReference>
<sequence>MAKETFNVDTVHSEIGFSVKHMMISKAKGHFNEFDAVIEADPENLEDAKVEATIDVSSIDTKNKDRDDHLRSGDFFDVENHPKATFVANDIKKKSDNNYEVTGDFTLVGTTKPVTFNVVSEGQSKDPMSGNIVAGFSGETKINRKDFGLTWNATLETGGVLVADEVRITFEIEAHKAE</sequence>
<comment type="similarity">
    <text evidence="1">Belongs to the UPF0312 family.</text>
</comment>
<dbReference type="PANTHER" id="PTHR34406">
    <property type="entry name" value="PROTEIN YCEI"/>
    <property type="match status" value="1"/>
</dbReference>